<name>B8I046_RUMCH</name>
<dbReference type="AlphaFoldDB" id="B8I046"/>
<dbReference type="GO" id="GO:0003729">
    <property type="term" value="F:mRNA binding"/>
    <property type="evidence" value="ECO:0007669"/>
    <property type="project" value="TreeGrafter"/>
</dbReference>
<evidence type="ECO:0000313" key="5">
    <source>
        <dbReference type="Proteomes" id="UP000001349"/>
    </source>
</evidence>
<dbReference type="Gene3D" id="2.40.50.140">
    <property type="entry name" value="Nucleic acid-binding proteins"/>
    <property type="match status" value="1"/>
</dbReference>
<dbReference type="RefSeq" id="WP_015926431.1">
    <property type="nucleotide sequence ID" value="NC_011898.1"/>
</dbReference>
<sequence length="144" mass="15688">MPLEVGKIVEGKVTGITAFGAFVQLPEGKTGLVHISEVAQEYVKDVSAHLKENQIVKVKILSVDTNGKVSLSIKKAMAGGPTTVPKFRPPAEVDWNAGKNNSVNVSFEDRLAKFMKDSDEKLHDLKKSVESKRGSSGYRKSAQY</sequence>
<dbReference type="PANTHER" id="PTHR10724">
    <property type="entry name" value="30S RIBOSOMAL PROTEIN S1"/>
    <property type="match status" value="1"/>
</dbReference>
<dbReference type="InterPro" id="IPR012340">
    <property type="entry name" value="NA-bd_OB-fold"/>
</dbReference>
<evidence type="ECO:0000259" key="3">
    <source>
        <dbReference type="PROSITE" id="PS50126"/>
    </source>
</evidence>
<evidence type="ECO:0000256" key="1">
    <source>
        <dbReference type="ARBA" id="ARBA00025604"/>
    </source>
</evidence>
<dbReference type="CDD" id="cd05692">
    <property type="entry name" value="S1_RPS1_repeat_hs4"/>
    <property type="match status" value="1"/>
</dbReference>
<feature type="domain" description="S1 motif" evidence="3">
    <location>
        <begin position="6"/>
        <end position="74"/>
    </location>
</feature>
<keyword evidence="5" id="KW-1185">Reference proteome</keyword>
<dbReference type="GO" id="GO:0006412">
    <property type="term" value="P:translation"/>
    <property type="evidence" value="ECO:0007669"/>
    <property type="project" value="TreeGrafter"/>
</dbReference>
<protein>
    <submittedName>
        <fullName evidence="4">RNA binding S1 domain protein</fullName>
    </submittedName>
</protein>
<organism evidence="4 5">
    <name type="scientific">Ruminiclostridium cellulolyticum (strain ATCC 35319 / DSM 5812 / JCM 6584 / H10)</name>
    <name type="common">Clostridium cellulolyticum</name>
    <dbReference type="NCBI Taxonomy" id="394503"/>
    <lineage>
        <taxon>Bacteria</taxon>
        <taxon>Bacillati</taxon>
        <taxon>Bacillota</taxon>
        <taxon>Clostridia</taxon>
        <taxon>Eubacteriales</taxon>
        <taxon>Oscillospiraceae</taxon>
        <taxon>Ruminiclostridium</taxon>
    </lineage>
</organism>
<evidence type="ECO:0000256" key="2">
    <source>
        <dbReference type="SAM" id="MobiDB-lite"/>
    </source>
</evidence>
<dbReference type="FunFam" id="2.40.50.140:FF:000103">
    <property type="entry name" value="protein RRP5 homolog"/>
    <property type="match status" value="1"/>
</dbReference>
<reference evidence="4 5" key="1">
    <citation type="submission" date="2009-01" db="EMBL/GenBank/DDBJ databases">
        <title>Complete sequence of Clostridium cellulolyticum H10.</title>
        <authorList>
            <consortium name="US DOE Joint Genome Institute"/>
            <person name="Lucas S."/>
            <person name="Copeland A."/>
            <person name="Lapidus A."/>
            <person name="Glavina del Rio T."/>
            <person name="Dalin E."/>
            <person name="Tice H."/>
            <person name="Bruce D."/>
            <person name="Goodwin L."/>
            <person name="Pitluck S."/>
            <person name="Chertkov O."/>
            <person name="Saunders E."/>
            <person name="Brettin T."/>
            <person name="Detter J.C."/>
            <person name="Han C."/>
            <person name="Larimer F."/>
            <person name="Land M."/>
            <person name="Hauser L."/>
            <person name="Kyrpides N."/>
            <person name="Ivanova N."/>
            <person name="Zhou J."/>
            <person name="Richardson P."/>
        </authorList>
    </citation>
    <scope>NUCLEOTIDE SEQUENCE [LARGE SCALE GENOMIC DNA]</scope>
    <source>
        <strain evidence="5">ATCC 35319 / DSM 5812 / JCM 6584 / H10</strain>
    </source>
</reference>
<dbReference type="InterPro" id="IPR050437">
    <property type="entry name" value="Ribos_protein_bS1-like"/>
</dbReference>
<dbReference type="STRING" id="394503.Ccel_3080"/>
<dbReference type="InterPro" id="IPR003029">
    <property type="entry name" value="S1_domain"/>
</dbReference>
<dbReference type="GO" id="GO:0003735">
    <property type="term" value="F:structural constituent of ribosome"/>
    <property type="evidence" value="ECO:0007669"/>
    <property type="project" value="TreeGrafter"/>
</dbReference>
<evidence type="ECO:0000313" key="4">
    <source>
        <dbReference type="EMBL" id="ACL77372.1"/>
    </source>
</evidence>
<dbReference type="Pfam" id="PF00575">
    <property type="entry name" value="S1"/>
    <property type="match status" value="1"/>
</dbReference>
<dbReference type="EMBL" id="CP001348">
    <property type="protein sequence ID" value="ACL77372.1"/>
    <property type="molecule type" value="Genomic_DNA"/>
</dbReference>
<dbReference type="KEGG" id="cce:Ccel_3080"/>
<dbReference type="SUPFAM" id="SSF50249">
    <property type="entry name" value="Nucleic acid-binding proteins"/>
    <property type="match status" value="1"/>
</dbReference>
<dbReference type="SMART" id="SM00316">
    <property type="entry name" value="S1"/>
    <property type="match status" value="1"/>
</dbReference>
<accession>B8I046</accession>
<comment type="function">
    <text evidence="1">Binds mRNA; thus facilitating recognition of the initiation point. It is needed to translate mRNA with a short Shine-Dalgarno (SD) purine-rich sequence.</text>
</comment>
<feature type="compositionally biased region" description="Basic and acidic residues" evidence="2">
    <location>
        <begin position="123"/>
        <end position="133"/>
    </location>
</feature>
<dbReference type="Proteomes" id="UP000001349">
    <property type="component" value="Chromosome"/>
</dbReference>
<feature type="region of interest" description="Disordered" evidence="2">
    <location>
        <begin position="123"/>
        <end position="144"/>
    </location>
</feature>
<dbReference type="HOGENOM" id="CLU_128762_0_0_9"/>
<proteinExistence type="predicted"/>
<gene>
    <name evidence="4" type="ordered locus">Ccel_3080</name>
</gene>
<dbReference type="eggNOG" id="COG1098">
    <property type="taxonomic scope" value="Bacteria"/>
</dbReference>
<dbReference type="PROSITE" id="PS50126">
    <property type="entry name" value="S1"/>
    <property type="match status" value="1"/>
</dbReference>
<dbReference type="OrthoDB" id="9810507at2"/>